<protein>
    <recommendedName>
        <fullName evidence="3">PX domain-containing protein</fullName>
    </recommendedName>
</protein>
<name>A0A835ZBW2_9STRA</name>
<evidence type="ECO:0000313" key="1">
    <source>
        <dbReference type="EMBL" id="KAG5188525.1"/>
    </source>
</evidence>
<dbReference type="SUPFAM" id="SSF64268">
    <property type="entry name" value="PX domain"/>
    <property type="match status" value="1"/>
</dbReference>
<dbReference type="InterPro" id="IPR036871">
    <property type="entry name" value="PX_dom_sf"/>
</dbReference>
<proteinExistence type="predicted"/>
<organism evidence="1 2">
    <name type="scientific">Tribonema minus</name>
    <dbReference type="NCBI Taxonomy" id="303371"/>
    <lineage>
        <taxon>Eukaryota</taxon>
        <taxon>Sar</taxon>
        <taxon>Stramenopiles</taxon>
        <taxon>Ochrophyta</taxon>
        <taxon>PX clade</taxon>
        <taxon>Xanthophyceae</taxon>
        <taxon>Tribonematales</taxon>
        <taxon>Tribonemataceae</taxon>
        <taxon>Tribonema</taxon>
    </lineage>
</organism>
<evidence type="ECO:0008006" key="3">
    <source>
        <dbReference type="Google" id="ProtNLM"/>
    </source>
</evidence>
<reference evidence="1" key="1">
    <citation type="submission" date="2021-02" db="EMBL/GenBank/DDBJ databases">
        <title>First Annotated Genome of the Yellow-green Alga Tribonema minus.</title>
        <authorList>
            <person name="Mahan K.M."/>
        </authorList>
    </citation>
    <scope>NUCLEOTIDE SEQUENCE</scope>
    <source>
        <strain evidence="1">UTEX B ZZ1240</strain>
    </source>
</reference>
<dbReference type="EMBL" id="JAFCMP010000068">
    <property type="protein sequence ID" value="KAG5188525.1"/>
    <property type="molecule type" value="Genomic_DNA"/>
</dbReference>
<evidence type="ECO:0000313" key="2">
    <source>
        <dbReference type="Proteomes" id="UP000664859"/>
    </source>
</evidence>
<gene>
    <name evidence="1" type="ORF">JKP88DRAFT_262250</name>
</gene>
<comment type="caution">
    <text evidence="1">The sequence shown here is derived from an EMBL/GenBank/DDBJ whole genome shotgun (WGS) entry which is preliminary data.</text>
</comment>
<sequence length="378" mass="40437">MSSDSLESATSCDVWLPGREAQLANSTRSYTVGDVSSRISSIGAQASFVGDVVYSAAPLGSAASQQPLRKVSFRHGSFATAPRDRGATQSSEFGWYDLDGDSEECDGEDLSDGQLHAVDVIARWHEVGGHLARAAAANPRPLDSPSSSGGGNVRVLKRVLIRDYVISTRSFAAPKRPSATMLSSLANGGGGGARAGGGKRGLSTSSTTPLGSACALAALQDERAATDAAPVCFAWAIPEIRILKGPSSSKEYAEYLVVGCLGDTILTSWRRYSDLMEWAEDAKELKFARAVEAWEGVTGGKRIFRCVEPSYLRMKSYNLEHFLQQLLFEVSSYTELLQFFDKEKAQGQNPQGDVVLIQPLANLPISPSLLSQAIPCPH</sequence>
<keyword evidence="2" id="KW-1185">Reference proteome</keyword>
<dbReference type="Proteomes" id="UP000664859">
    <property type="component" value="Unassembled WGS sequence"/>
</dbReference>
<dbReference type="GO" id="GO:0035091">
    <property type="term" value="F:phosphatidylinositol binding"/>
    <property type="evidence" value="ECO:0007669"/>
    <property type="project" value="InterPro"/>
</dbReference>
<dbReference type="AlphaFoldDB" id="A0A835ZBW2"/>
<accession>A0A835ZBW2</accession>